<dbReference type="PANTHER" id="PTHR47767:SF1">
    <property type="entry name" value="ADHESION G PROTEIN-COUPLED RECEPTOR G7"/>
    <property type="match status" value="1"/>
</dbReference>
<dbReference type="InterPro" id="IPR046338">
    <property type="entry name" value="GAIN_dom_sf"/>
</dbReference>
<dbReference type="CDD" id="cd15040">
    <property type="entry name" value="7tmB2_Adhesion"/>
    <property type="match status" value="1"/>
</dbReference>
<dbReference type="SMART" id="SM00303">
    <property type="entry name" value="GPS"/>
    <property type="match status" value="1"/>
</dbReference>
<dbReference type="InterPro" id="IPR053066">
    <property type="entry name" value="ADGR_G7"/>
</dbReference>
<feature type="domain" description="G-protein coupled receptors family 2 profile 2" evidence="8">
    <location>
        <begin position="742"/>
        <end position="993"/>
    </location>
</feature>
<protein>
    <submittedName>
        <fullName evidence="9">Uncharacterized protein</fullName>
    </submittedName>
</protein>
<feature type="transmembrane region" description="Helical" evidence="6">
    <location>
        <begin position="853"/>
        <end position="874"/>
    </location>
</feature>
<evidence type="ECO:0000256" key="1">
    <source>
        <dbReference type="ARBA" id="ARBA00004141"/>
    </source>
</evidence>
<feature type="transmembrane region" description="Helical" evidence="6">
    <location>
        <begin position="944"/>
        <end position="964"/>
    </location>
</feature>
<dbReference type="Gene3D" id="1.20.1070.10">
    <property type="entry name" value="Rhodopsin 7-helix transmembrane proteins"/>
    <property type="match status" value="1"/>
</dbReference>
<feature type="transmembrane region" description="Helical" evidence="6">
    <location>
        <begin position="779"/>
        <end position="803"/>
    </location>
</feature>
<sequence>RREFQKMKTSILISIQVFFLFIDHCSSSPYFFLNHHHAAPENNFTEIYDGSCSSWTVIPPSKLVAGYPKMCSLETPSIIVPKGIDEAKSILSLFKISVGKCTLVDGKCREQLEFDVVITFKDNKEKFIQRALMPNWTVTESRDFKTDSTKQIIRTINLPKNQRKITSIKLTINSKNFIGSILQVSLWTNACLQTIASHAVFPYSVTPGYTNGTCVENAVSLLPYLKGDCTSTGYQSFLGICLCGTGYMSSGDQCIACPSNYFKTSFGYGNCTKCGMNSYRLENSTSQNCQCKEGFVRYSNETSEFSKPCHDRNKIDCPKDSFKINSTIDACLKCGANSFRISTDYPQNCRCRPGFIRYKNETKMYEKACHDLKVFGKCANEKIVMAVDEVYHFISIDINEKLNFSCIYGQTDEAKKLNKTTVLFRRCLFSDLSYSAEWQPLDLSTCRRNTKGKTLENVDVNDIDNKTVNEFSKQISNLTSNTSLVNNEQAVQNLTKVLEKIVDIQNTSIEVKENVLKILDNIIPINESIIPNENKNQLLSFVDKITENIQQPSFNYSGQNLAVSIQTRNRSQATNIKSFEDNDQIKIQFGNSPKNAEISINTTASIYLPQSTYENSQNDLQIISTAYKKDTFFSNAIEEEKTGEDWEVGSFIMSASVKGQVVEGLTTPVNMTFKVNGTKYDLPKAKCVFWDIDGNYWSTRGCKTLVNSKNEVTCECNHLTNFAILFNVYQVDEDVLKSQELLNYVSLIGCILSTGCLAATLFAFSCARHKHTRRKTAQLIIINFCIALTLLLIAFMLTTKITITSGVLCHTMSGVLHFLLLATFSWTATQASFLYKKTVRATRNFKGEDRRTFYISFCLAWGLPIVVSGVTSNFTSAQFVEPVTHSCIMKGDIFIYSTIIPIACIILFNLIVFIMVMRKVHGHFKTRASFQQNEDKQMWKRAKATMACMVLLGLTWSFGFMAVGDLRAPLQWLFCITNTLQGVFVFVFYVLLNDEVRKAWNSNWTESSFTSTLVSRATNIRKLVAENGLTLVSFATKSPSPKPKHKTTTET</sequence>
<dbReference type="EnsemblMetazoa" id="CLYHEMT007485.1">
    <property type="protein sequence ID" value="CLYHEMP007485.1"/>
    <property type="gene ID" value="CLYHEMG007485"/>
</dbReference>
<evidence type="ECO:0000259" key="8">
    <source>
        <dbReference type="PROSITE" id="PS50261"/>
    </source>
</evidence>
<evidence type="ECO:0000256" key="4">
    <source>
        <dbReference type="ARBA" id="ARBA00023136"/>
    </source>
</evidence>
<dbReference type="PRINTS" id="PR00249">
    <property type="entry name" value="GPCRSECRETIN"/>
</dbReference>
<dbReference type="GO" id="GO:0004930">
    <property type="term" value="F:G protein-coupled receptor activity"/>
    <property type="evidence" value="ECO:0007669"/>
    <property type="project" value="InterPro"/>
</dbReference>
<feature type="transmembrane region" description="Helical" evidence="6">
    <location>
        <begin position="744"/>
        <end position="767"/>
    </location>
</feature>
<dbReference type="InterPro" id="IPR009030">
    <property type="entry name" value="Growth_fac_rcpt_cys_sf"/>
</dbReference>
<accession>A0A7M5V0X3</accession>
<dbReference type="InterPro" id="IPR000832">
    <property type="entry name" value="GPCR_2_secretin-like"/>
</dbReference>
<organism evidence="9 10">
    <name type="scientific">Clytia hemisphaerica</name>
    <dbReference type="NCBI Taxonomy" id="252671"/>
    <lineage>
        <taxon>Eukaryota</taxon>
        <taxon>Metazoa</taxon>
        <taxon>Cnidaria</taxon>
        <taxon>Hydrozoa</taxon>
        <taxon>Hydroidolina</taxon>
        <taxon>Leptothecata</taxon>
        <taxon>Obeliida</taxon>
        <taxon>Clytiidae</taxon>
        <taxon>Clytia</taxon>
    </lineage>
</organism>
<feature type="transmembrane region" description="Helical" evidence="6">
    <location>
        <begin position="894"/>
        <end position="917"/>
    </location>
</feature>
<keyword evidence="3 6" id="KW-1133">Transmembrane helix</keyword>
<dbReference type="PROSITE" id="PS50261">
    <property type="entry name" value="G_PROTEIN_RECEP_F2_4"/>
    <property type="match status" value="1"/>
</dbReference>
<dbReference type="InterPro" id="IPR057244">
    <property type="entry name" value="GAIN_B"/>
</dbReference>
<dbReference type="PANTHER" id="PTHR47767">
    <property type="entry name" value="ADHESION G PROTEIN-COUPLED RECEPTOR G7"/>
    <property type="match status" value="1"/>
</dbReference>
<evidence type="ECO:0000259" key="7">
    <source>
        <dbReference type="PROSITE" id="PS50221"/>
    </source>
</evidence>
<evidence type="ECO:0000313" key="9">
    <source>
        <dbReference type="EnsemblMetazoa" id="CLYHEMP007485.1"/>
    </source>
</evidence>
<dbReference type="Proteomes" id="UP000594262">
    <property type="component" value="Unplaced"/>
</dbReference>
<dbReference type="SUPFAM" id="SSF81321">
    <property type="entry name" value="Family A G protein-coupled receptor-like"/>
    <property type="match status" value="1"/>
</dbReference>
<evidence type="ECO:0000313" key="10">
    <source>
        <dbReference type="Proteomes" id="UP000594262"/>
    </source>
</evidence>
<dbReference type="GO" id="GO:0016020">
    <property type="term" value="C:membrane"/>
    <property type="evidence" value="ECO:0007669"/>
    <property type="project" value="UniProtKB-SubCell"/>
</dbReference>
<keyword evidence="4 6" id="KW-0472">Membrane</keyword>
<feature type="transmembrane region" description="Helical" evidence="6">
    <location>
        <begin position="970"/>
        <end position="992"/>
    </location>
</feature>
<dbReference type="PROSITE" id="PS50221">
    <property type="entry name" value="GAIN_B"/>
    <property type="match status" value="1"/>
</dbReference>
<dbReference type="AlphaFoldDB" id="A0A7M5V0X3"/>
<name>A0A7M5V0X3_9CNID</name>
<dbReference type="InterPro" id="IPR000203">
    <property type="entry name" value="GPS"/>
</dbReference>
<evidence type="ECO:0000256" key="3">
    <source>
        <dbReference type="ARBA" id="ARBA00022989"/>
    </source>
</evidence>
<dbReference type="Pfam" id="PF00002">
    <property type="entry name" value="7tm_2"/>
    <property type="match status" value="1"/>
</dbReference>
<comment type="subcellular location">
    <subcellularLocation>
        <location evidence="1">Membrane</location>
        <topology evidence="1">Multi-pass membrane protein</topology>
    </subcellularLocation>
</comment>
<feature type="domain" description="GAIN-B" evidence="7">
    <location>
        <begin position="552"/>
        <end position="732"/>
    </location>
</feature>
<dbReference type="GO" id="GO:0007166">
    <property type="term" value="P:cell surface receptor signaling pathway"/>
    <property type="evidence" value="ECO:0007669"/>
    <property type="project" value="InterPro"/>
</dbReference>
<dbReference type="Gene3D" id="2.60.220.50">
    <property type="match status" value="1"/>
</dbReference>
<dbReference type="OrthoDB" id="10037534at2759"/>
<dbReference type="SMART" id="SM01411">
    <property type="entry name" value="Ephrin_rec_like"/>
    <property type="match status" value="2"/>
</dbReference>
<evidence type="ECO:0000256" key="6">
    <source>
        <dbReference type="SAM" id="Phobius"/>
    </source>
</evidence>
<evidence type="ECO:0000256" key="2">
    <source>
        <dbReference type="ARBA" id="ARBA00022692"/>
    </source>
</evidence>
<proteinExistence type="predicted"/>
<feature type="transmembrane region" description="Helical" evidence="6">
    <location>
        <begin position="815"/>
        <end position="833"/>
    </location>
</feature>
<keyword evidence="5" id="KW-1015">Disulfide bond</keyword>
<keyword evidence="2 6" id="KW-0812">Transmembrane</keyword>
<dbReference type="SUPFAM" id="SSF57184">
    <property type="entry name" value="Growth factor receptor domain"/>
    <property type="match status" value="1"/>
</dbReference>
<dbReference type="Gene3D" id="2.10.50.10">
    <property type="entry name" value="Tumor Necrosis Factor Receptor, subunit A, domain 2"/>
    <property type="match status" value="1"/>
</dbReference>
<dbReference type="Pfam" id="PF01825">
    <property type="entry name" value="GPS"/>
    <property type="match status" value="1"/>
</dbReference>
<reference evidence="9" key="1">
    <citation type="submission" date="2021-01" db="UniProtKB">
        <authorList>
            <consortium name="EnsemblMetazoa"/>
        </authorList>
    </citation>
    <scope>IDENTIFICATION</scope>
</reference>
<dbReference type="InterPro" id="IPR017981">
    <property type="entry name" value="GPCR_2-like_7TM"/>
</dbReference>
<evidence type="ECO:0000256" key="5">
    <source>
        <dbReference type="ARBA" id="ARBA00023157"/>
    </source>
</evidence>
<keyword evidence="10" id="KW-1185">Reference proteome</keyword>